<dbReference type="RefSeq" id="WP_390303894.1">
    <property type="nucleotide sequence ID" value="NZ_JBHRRZ010000009.1"/>
</dbReference>
<dbReference type="Gene3D" id="3.30.360.10">
    <property type="entry name" value="Dihydrodipicolinate Reductase, domain 2"/>
    <property type="match status" value="1"/>
</dbReference>
<accession>A0ABV7A3Z9</accession>
<dbReference type="Pfam" id="PF22725">
    <property type="entry name" value="GFO_IDH_MocA_C3"/>
    <property type="match status" value="1"/>
</dbReference>
<dbReference type="InterPro" id="IPR036291">
    <property type="entry name" value="NAD(P)-bd_dom_sf"/>
</dbReference>
<dbReference type="PANTHER" id="PTHR43249">
    <property type="entry name" value="UDP-N-ACETYL-2-AMINO-2-DEOXY-D-GLUCURONATE OXIDASE"/>
    <property type="match status" value="1"/>
</dbReference>
<dbReference type="Proteomes" id="UP001595387">
    <property type="component" value="Unassembled WGS sequence"/>
</dbReference>
<gene>
    <name evidence="3" type="ORF">ACFODW_05005</name>
</gene>
<evidence type="ECO:0000259" key="1">
    <source>
        <dbReference type="Pfam" id="PF01408"/>
    </source>
</evidence>
<organism evidence="3 4">
    <name type="scientific">Virgibacillus sediminis</name>
    <dbReference type="NCBI Taxonomy" id="202260"/>
    <lineage>
        <taxon>Bacteria</taxon>
        <taxon>Bacillati</taxon>
        <taxon>Bacillota</taxon>
        <taxon>Bacilli</taxon>
        <taxon>Bacillales</taxon>
        <taxon>Bacillaceae</taxon>
        <taxon>Virgibacillus</taxon>
    </lineage>
</organism>
<comment type="caution">
    <text evidence="3">The sequence shown here is derived from an EMBL/GenBank/DDBJ whole genome shotgun (WGS) entry which is preliminary data.</text>
</comment>
<evidence type="ECO:0000313" key="3">
    <source>
        <dbReference type="EMBL" id="MFC2947710.1"/>
    </source>
</evidence>
<keyword evidence="4" id="KW-1185">Reference proteome</keyword>
<proteinExistence type="predicted"/>
<dbReference type="InterPro" id="IPR052515">
    <property type="entry name" value="Gfo/Idh/MocA_Oxidoreductase"/>
</dbReference>
<reference evidence="4" key="1">
    <citation type="journal article" date="2019" name="Int. J. Syst. Evol. Microbiol.">
        <title>The Global Catalogue of Microorganisms (GCM) 10K type strain sequencing project: providing services to taxonomists for standard genome sequencing and annotation.</title>
        <authorList>
            <consortium name="The Broad Institute Genomics Platform"/>
            <consortium name="The Broad Institute Genome Sequencing Center for Infectious Disease"/>
            <person name="Wu L."/>
            <person name="Ma J."/>
        </authorList>
    </citation>
    <scope>NUCLEOTIDE SEQUENCE [LARGE SCALE GENOMIC DNA]</scope>
    <source>
        <strain evidence="4">KCTC 13193</strain>
    </source>
</reference>
<dbReference type="SUPFAM" id="SSF55347">
    <property type="entry name" value="Glyceraldehyde-3-phosphate dehydrogenase-like, C-terminal domain"/>
    <property type="match status" value="1"/>
</dbReference>
<protein>
    <submittedName>
        <fullName evidence="3">Gfo/Idh/MocA family protein</fullName>
    </submittedName>
</protein>
<dbReference type="InterPro" id="IPR055170">
    <property type="entry name" value="GFO_IDH_MocA-like_dom"/>
</dbReference>
<dbReference type="SUPFAM" id="SSF51735">
    <property type="entry name" value="NAD(P)-binding Rossmann-fold domains"/>
    <property type="match status" value="1"/>
</dbReference>
<evidence type="ECO:0000313" key="4">
    <source>
        <dbReference type="Proteomes" id="UP001595387"/>
    </source>
</evidence>
<dbReference type="EMBL" id="JBHRRZ010000009">
    <property type="protein sequence ID" value="MFC2947710.1"/>
    <property type="molecule type" value="Genomic_DNA"/>
</dbReference>
<dbReference type="Pfam" id="PF01408">
    <property type="entry name" value="GFO_IDH_MocA"/>
    <property type="match status" value="1"/>
</dbReference>
<feature type="domain" description="GFO/IDH/MocA-like oxidoreductase" evidence="2">
    <location>
        <begin position="128"/>
        <end position="250"/>
    </location>
</feature>
<name>A0ABV7A3Z9_9BACI</name>
<dbReference type="Gene3D" id="3.40.50.720">
    <property type="entry name" value="NAD(P)-binding Rossmann-like Domain"/>
    <property type="match status" value="1"/>
</dbReference>
<feature type="domain" description="Gfo/Idh/MocA-like oxidoreductase N-terminal" evidence="1">
    <location>
        <begin position="1"/>
        <end position="118"/>
    </location>
</feature>
<evidence type="ECO:0000259" key="2">
    <source>
        <dbReference type="Pfam" id="PF22725"/>
    </source>
</evidence>
<dbReference type="InterPro" id="IPR000683">
    <property type="entry name" value="Gfo/Idh/MocA-like_OxRdtase_N"/>
</dbReference>
<sequence length="345" mass="38842">MNFAIVGCGFIAKKHAKAIKEAEGAQLVAVCDKFPDAMKLYVEEYGATPYRELTEMLEGENVDVVCICTPSGLHAPIAVQVAEAKKHIVLEKPIAMTLEETDRIIEACEKNNVKLTVVHPNRFRPVVKELRKIMDQNLLGKISHANATVNWNRNQEYYDQSPWRGTKEHDGGVLMNQAIHNLDLLLWFMGKPEEVFSMEATRLRQIEAEDVSTGIIRFESGALGTVEASTTVYPENYEESITIFGEHGTVKISGKNALFFEHLVIEGKSDTELEELKKKVKNDPWGTPGHQWIIEDMAEAIEENRTPSITGEDGRRALELVLTFYESARQNQPIQLVKEKAYVNS</sequence>
<dbReference type="PANTHER" id="PTHR43249:SF1">
    <property type="entry name" value="D-GLUCOSIDE 3-DEHYDROGENASE"/>
    <property type="match status" value="1"/>
</dbReference>